<protein>
    <submittedName>
        <fullName evidence="2">Beta-lactamase protein</fullName>
    </submittedName>
</protein>
<dbReference type="PANTHER" id="PTHR35333">
    <property type="entry name" value="BETA-LACTAMASE"/>
    <property type="match status" value="1"/>
</dbReference>
<gene>
    <name evidence="2" type="ORF">EU93_0960</name>
</gene>
<dbReference type="EMBL" id="JNAJ01000012">
    <property type="protein sequence ID" value="KGF91812.1"/>
    <property type="molecule type" value="Genomic_DNA"/>
</dbReference>
<dbReference type="GO" id="GO:0046677">
    <property type="term" value="P:response to antibiotic"/>
    <property type="evidence" value="ECO:0007669"/>
    <property type="project" value="InterPro"/>
</dbReference>
<dbReference type="GO" id="GO:0030655">
    <property type="term" value="P:beta-lactam antibiotic catabolic process"/>
    <property type="evidence" value="ECO:0007669"/>
    <property type="project" value="InterPro"/>
</dbReference>
<dbReference type="GO" id="GO:0008800">
    <property type="term" value="F:beta-lactamase activity"/>
    <property type="evidence" value="ECO:0007669"/>
    <property type="project" value="InterPro"/>
</dbReference>
<proteinExistence type="predicted"/>
<dbReference type="SUPFAM" id="SSF56601">
    <property type="entry name" value="beta-lactamase/transpeptidase-like"/>
    <property type="match status" value="1"/>
</dbReference>
<comment type="caution">
    <text evidence="2">The sequence shown here is derived from an EMBL/GenBank/DDBJ whole genome shotgun (WGS) entry which is preliminary data.</text>
</comment>
<organism evidence="2 3">
    <name type="scientific">Prochlorococcus marinus str. MIT 9116</name>
    <dbReference type="NCBI Taxonomy" id="167544"/>
    <lineage>
        <taxon>Bacteria</taxon>
        <taxon>Bacillati</taxon>
        <taxon>Cyanobacteriota</taxon>
        <taxon>Cyanophyceae</taxon>
        <taxon>Synechococcales</taxon>
        <taxon>Prochlorococcaceae</taxon>
        <taxon>Prochlorococcus</taxon>
    </lineage>
</organism>
<dbReference type="Pfam" id="PF13354">
    <property type="entry name" value="Beta-lactamase2"/>
    <property type="match status" value="1"/>
</dbReference>
<dbReference type="Proteomes" id="UP000030491">
    <property type="component" value="Unassembled WGS sequence"/>
</dbReference>
<dbReference type="InterPro" id="IPR000871">
    <property type="entry name" value="Beta-lactam_class-A"/>
</dbReference>
<sequence length="293" mass="33952">MGLALNDILGRVCSYNKDFSREDIAITWINYKCENKRVFKGFGFGFNNKKKVYPASVVKLVYGLAAYYWIKKGSLLLSDEIIDAVRKMLSFSSNNATSFLIDLLTGTTSGPCIEGELWENWKYQRSIINDWLHDLDWKELIDINCCQKTWDDGPFGREKEFYGYENNNRNVMTTDSAARVFEEIMIHIDYQTNDLNLRTFLKRSLNKVVLKNDSLNQIDGFLGEGLPENINLWSKAGLMSEVRHDSAWWINSQSLQTLLVVFCNGEKYSIDTSLLPLIAKEIYEFNKRHIIRD</sequence>
<name>A0A0A1ZQE1_PROMR</name>
<dbReference type="AlphaFoldDB" id="A0A0A1ZQE1"/>
<feature type="domain" description="Beta-lactamase class A catalytic" evidence="1">
    <location>
        <begin position="83"/>
        <end position="262"/>
    </location>
</feature>
<evidence type="ECO:0000313" key="2">
    <source>
        <dbReference type="EMBL" id="KGF91812.1"/>
    </source>
</evidence>
<dbReference type="InterPro" id="IPR012338">
    <property type="entry name" value="Beta-lactam/transpept-like"/>
</dbReference>
<reference evidence="3" key="1">
    <citation type="journal article" date="2014" name="Sci. Data">
        <title>Genomes of diverse isolates of the marine cyanobacterium Prochlorococcus.</title>
        <authorList>
            <person name="Biller S."/>
            <person name="Berube P."/>
            <person name="Thompson J."/>
            <person name="Kelly L."/>
            <person name="Roggensack S."/>
            <person name="Awad L."/>
            <person name="Roache-Johnson K."/>
            <person name="Ding H."/>
            <person name="Giovannoni S.J."/>
            <person name="Moore L.R."/>
            <person name="Chisholm S.W."/>
        </authorList>
    </citation>
    <scope>NUCLEOTIDE SEQUENCE [LARGE SCALE GENOMIC DNA]</scope>
</reference>
<evidence type="ECO:0000259" key="1">
    <source>
        <dbReference type="Pfam" id="PF13354"/>
    </source>
</evidence>
<accession>A0A0A1ZQE1</accession>
<dbReference type="Gene3D" id="3.40.710.10">
    <property type="entry name" value="DD-peptidase/beta-lactamase superfamily"/>
    <property type="match status" value="1"/>
</dbReference>
<dbReference type="InterPro" id="IPR045155">
    <property type="entry name" value="Beta-lactam_cat"/>
</dbReference>
<evidence type="ECO:0000313" key="3">
    <source>
        <dbReference type="Proteomes" id="UP000030491"/>
    </source>
</evidence>
<dbReference type="PANTHER" id="PTHR35333:SF3">
    <property type="entry name" value="BETA-LACTAMASE-TYPE TRANSPEPTIDASE FOLD CONTAINING PROTEIN"/>
    <property type="match status" value="1"/>
</dbReference>